<dbReference type="Gene3D" id="3.40.50.2000">
    <property type="entry name" value="Glycogen Phosphorylase B"/>
    <property type="match status" value="2"/>
</dbReference>
<reference evidence="2 3" key="1">
    <citation type="submission" date="2014-04" db="EMBL/GenBank/DDBJ databases">
        <title>Draft genome sequence of Photobacterium halotolerans S2753: a solonamide, ngercheumicin and holomycin producer.</title>
        <authorList>
            <person name="Machado H.R."/>
            <person name="Gram L."/>
        </authorList>
    </citation>
    <scope>NUCLEOTIDE SEQUENCE [LARGE SCALE GENOMIC DNA]</scope>
    <source>
        <strain evidence="2 3">S2753</strain>
    </source>
</reference>
<organism evidence="2 3">
    <name type="scientific">Photobacterium galatheae</name>
    <dbReference type="NCBI Taxonomy" id="1654360"/>
    <lineage>
        <taxon>Bacteria</taxon>
        <taxon>Pseudomonadati</taxon>
        <taxon>Pseudomonadota</taxon>
        <taxon>Gammaproteobacteria</taxon>
        <taxon>Vibrionales</taxon>
        <taxon>Vibrionaceae</taxon>
        <taxon>Photobacterium</taxon>
    </lineage>
</organism>
<dbReference type="InterPro" id="IPR001296">
    <property type="entry name" value="Glyco_trans_1"/>
</dbReference>
<dbReference type="CDD" id="cd03801">
    <property type="entry name" value="GT4_PimA-like"/>
    <property type="match status" value="1"/>
</dbReference>
<protein>
    <recommendedName>
        <fullName evidence="1">Glycosyl transferase family 1 domain-containing protein</fullName>
    </recommendedName>
</protein>
<dbReference type="PANTHER" id="PTHR45947:SF3">
    <property type="entry name" value="SULFOQUINOVOSYL TRANSFERASE SQD2"/>
    <property type="match status" value="1"/>
</dbReference>
<feature type="domain" description="Glycosyl transferase family 1" evidence="1">
    <location>
        <begin position="190"/>
        <end position="343"/>
    </location>
</feature>
<evidence type="ECO:0000259" key="1">
    <source>
        <dbReference type="Pfam" id="PF00534"/>
    </source>
</evidence>
<dbReference type="Proteomes" id="UP000027192">
    <property type="component" value="Unassembled WGS sequence"/>
</dbReference>
<name>A0A066RSF8_9GAMM</name>
<dbReference type="OrthoDB" id="9802525at2"/>
<gene>
    <name evidence="2" type="ORF">EA58_00535</name>
</gene>
<accession>A0A066RSF8</accession>
<dbReference type="RefSeq" id="WP_051641804.1">
    <property type="nucleotide sequence ID" value="NZ_JAGSGC010000001.1"/>
</dbReference>
<dbReference type="STRING" id="1654360.EA58_00535"/>
<dbReference type="EMBL" id="JMIB01000002">
    <property type="protein sequence ID" value="KDM93390.1"/>
    <property type="molecule type" value="Genomic_DNA"/>
</dbReference>
<evidence type="ECO:0000313" key="3">
    <source>
        <dbReference type="Proteomes" id="UP000027192"/>
    </source>
</evidence>
<dbReference type="InterPro" id="IPR050194">
    <property type="entry name" value="Glycosyltransferase_grp1"/>
</dbReference>
<dbReference type="Pfam" id="PF00534">
    <property type="entry name" value="Glycos_transf_1"/>
    <property type="match status" value="1"/>
</dbReference>
<keyword evidence="3" id="KW-1185">Reference proteome</keyword>
<comment type="caution">
    <text evidence="2">The sequence shown here is derived from an EMBL/GenBank/DDBJ whole genome shotgun (WGS) entry which is preliminary data.</text>
</comment>
<dbReference type="SUPFAM" id="SSF53756">
    <property type="entry name" value="UDP-Glycosyltransferase/glycogen phosphorylase"/>
    <property type="match status" value="1"/>
</dbReference>
<dbReference type="AlphaFoldDB" id="A0A066RSF8"/>
<dbReference type="GO" id="GO:0016757">
    <property type="term" value="F:glycosyltransferase activity"/>
    <property type="evidence" value="ECO:0007669"/>
    <property type="project" value="InterPro"/>
</dbReference>
<dbReference type="PANTHER" id="PTHR45947">
    <property type="entry name" value="SULFOQUINOVOSYL TRANSFERASE SQD2"/>
    <property type="match status" value="1"/>
</dbReference>
<evidence type="ECO:0000313" key="2">
    <source>
        <dbReference type="EMBL" id="KDM93390.1"/>
    </source>
</evidence>
<sequence length="392" mass="43337">MAKSNTIFIIDPIAFGGGSKNATVSLLKQLPAGQFQFRVLTNDPESWPLPDCEHIPLWRPRWLPGGPHGLGYLMRHLLTAAAGLKVCLKYGQPALLLGASGPGVDFSLFLIKKLTGWPVLQLIHGPVGHSRLLGRSLSAADRVCFLESCQESLTAALHKAGYRFAPSRVKFLSFTNGLCAEQWPSACQYERPRLLWAASLLKWKGLDLLIESLESLPVQHRPETEICYLTPRQTQLSVSEAGHPVARVHWHENPFNLDAIRSRSNLFVSTSVQEPFGLSILEAMAAGHCVVIPSDGAYWDSVLMDGIHCIKYPPGDCDALAHTLLWLSQDMTTIQRIGTRARQLAENYSAETCYQPVVKAITELCAPTATDIPPKLPLFQRVKERIRGVRHG</sequence>
<proteinExistence type="predicted"/>